<evidence type="ECO:0000313" key="3">
    <source>
        <dbReference type="EMBL" id="MFD1038191.1"/>
    </source>
</evidence>
<dbReference type="EMBL" id="JBHTKJ010000013">
    <property type="protein sequence ID" value="MFD1038191.1"/>
    <property type="molecule type" value="Genomic_DNA"/>
</dbReference>
<evidence type="ECO:0000256" key="2">
    <source>
        <dbReference type="SAM" id="Phobius"/>
    </source>
</evidence>
<proteinExistence type="predicted"/>
<keyword evidence="2" id="KW-0472">Membrane</keyword>
<comment type="caution">
    <text evidence="3">The sequence shown here is derived from an EMBL/GenBank/DDBJ whole genome shotgun (WGS) entry which is preliminary data.</text>
</comment>
<keyword evidence="4" id="KW-1185">Reference proteome</keyword>
<feature type="transmembrane region" description="Helical" evidence="2">
    <location>
        <begin position="7"/>
        <end position="25"/>
    </location>
</feature>
<feature type="region of interest" description="Disordered" evidence="1">
    <location>
        <begin position="44"/>
        <end position="63"/>
    </location>
</feature>
<organism evidence="3 4">
    <name type="scientific">Virgibacillus byunsanensis</name>
    <dbReference type="NCBI Taxonomy" id="570945"/>
    <lineage>
        <taxon>Bacteria</taxon>
        <taxon>Bacillati</taxon>
        <taxon>Bacillota</taxon>
        <taxon>Bacilli</taxon>
        <taxon>Bacillales</taxon>
        <taxon>Bacillaceae</taxon>
        <taxon>Virgibacillus</taxon>
    </lineage>
</organism>
<dbReference type="Proteomes" id="UP001597040">
    <property type="component" value="Unassembled WGS sequence"/>
</dbReference>
<keyword evidence="2" id="KW-1133">Transmembrane helix</keyword>
<name>A0ABW3LIL3_9BACI</name>
<protein>
    <submittedName>
        <fullName evidence="3">Uncharacterized protein</fullName>
    </submittedName>
</protein>
<sequence>MQRNNNMWIPLIASVGLGAATYYTMTKNNQSFGQTMQKMVPFVTQMGGNGNQQQQQLGQNGLS</sequence>
<gene>
    <name evidence="3" type="ORF">ACFQ3N_07165</name>
</gene>
<keyword evidence="2" id="KW-0812">Transmembrane</keyword>
<feature type="compositionally biased region" description="Low complexity" evidence="1">
    <location>
        <begin position="51"/>
        <end position="63"/>
    </location>
</feature>
<evidence type="ECO:0000256" key="1">
    <source>
        <dbReference type="SAM" id="MobiDB-lite"/>
    </source>
</evidence>
<evidence type="ECO:0000313" key="4">
    <source>
        <dbReference type="Proteomes" id="UP001597040"/>
    </source>
</evidence>
<accession>A0ABW3LIL3</accession>
<dbReference type="RefSeq" id="WP_390360947.1">
    <property type="nucleotide sequence ID" value="NZ_JBHTKJ010000013.1"/>
</dbReference>
<reference evidence="4" key="1">
    <citation type="journal article" date="2019" name="Int. J. Syst. Evol. Microbiol.">
        <title>The Global Catalogue of Microorganisms (GCM) 10K type strain sequencing project: providing services to taxonomists for standard genome sequencing and annotation.</title>
        <authorList>
            <consortium name="The Broad Institute Genomics Platform"/>
            <consortium name="The Broad Institute Genome Sequencing Center for Infectious Disease"/>
            <person name="Wu L."/>
            <person name="Ma J."/>
        </authorList>
    </citation>
    <scope>NUCLEOTIDE SEQUENCE [LARGE SCALE GENOMIC DNA]</scope>
    <source>
        <strain evidence="4">CCUG 56754</strain>
    </source>
</reference>